<accession>A0A2C8ZGK5</accession>
<gene>
    <name evidence="2" type="ORF">SAMN06296378_1268</name>
</gene>
<dbReference type="EMBL" id="OCST01000003">
    <property type="protein sequence ID" value="SOE63772.1"/>
    <property type="molecule type" value="Genomic_DNA"/>
</dbReference>
<dbReference type="Pfam" id="PF00561">
    <property type="entry name" value="Abhydrolase_1"/>
    <property type="match status" value="1"/>
</dbReference>
<feature type="domain" description="AB hydrolase-1" evidence="1">
    <location>
        <begin position="13"/>
        <end position="127"/>
    </location>
</feature>
<dbReference type="Proteomes" id="UP000219440">
    <property type="component" value="Unassembled WGS sequence"/>
</dbReference>
<name>A0A2C8ZGK5_9MICO</name>
<reference evidence="2 3" key="1">
    <citation type="submission" date="2017-09" db="EMBL/GenBank/DDBJ databases">
        <authorList>
            <person name="Ehlers B."/>
            <person name="Leendertz F.H."/>
        </authorList>
    </citation>
    <scope>NUCLEOTIDE SEQUENCE [LARGE SCALE GENOMIC DNA]</scope>
    <source>
        <strain evidence="2 3">CGMCC 1.05381</strain>
    </source>
</reference>
<keyword evidence="3" id="KW-1185">Reference proteome</keyword>
<dbReference type="InterPro" id="IPR052370">
    <property type="entry name" value="Meta-cleavage_hydrolase"/>
</dbReference>
<dbReference type="RefSeq" id="WP_097060427.1">
    <property type="nucleotide sequence ID" value="NZ_BMLC01000001.1"/>
</dbReference>
<dbReference type="PANTHER" id="PTHR43139">
    <property type="entry name" value="SI:DKEY-122A22.2"/>
    <property type="match status" value="1"/>
</dbReference>
<dbReference type="InterPro" id="IPR029058">
    <property type="entry name" value="AB_hydrolase_fold"/>
</dbReference>
<sequence length="252" mass="26401">MNVHELGNPQGQPLLMLHGGTVAGWMWGPQVPAFGDHRILVPDLPGFGASNQLPWRSTAGTADALAEVLAGSSAHVVGLSLGSGVALQLAARHPHLVMSLFLASAQVAPPRRRDVLLGRLMLLGWKQRAFWVATAKAYGLQGDDARQLIETGLGIDVRTARAILEEVRLGVPPAVLAAVTTPTLAVAGSLDSGTITGASLDAVHAGVAGSLVATANGLHHQWNVESPELFNAALRCWLDDGTVFSGLFPYRV</sequence>
<dbReference type="Gene3D" id="3.40.50.1820">
    <property type="entry name" value="alpha/beta hydrolase"/>
    <property type="match status" value="1"/>
</dbReference>
<dbReference type="InterPro" id="IPR000073">
    <property type="entry name" value="AB_hydrolase_1"/>
</dbReference>
<evidence type="ECO:0000313" key="3">
    <source>
        <dbReference type="Proteomes" id="UP000219440"/>
    </source>
</evidence>
<dbReference type="OrthoDB" id="3519228at2"/>
<organism evidence="2 3">
    <name type="scientific">Salinibacterium xinjiangense</name>
    <dbReference type="NCBI Taxonomy" id="386302"/>
    <lineage>
        <taxon>Bacteria</taxon>
        <taxon>Bacillati</taxon>
        <taxon>Actinomycetota</taxon>
        <taxon>Actinomycetes</taxon>
        <taxon>Micrococcales</taxon>
        <taxon>Microbacteriaceae</taxon>
        <taxon>Salinibacterium</taxon>
    </lineage>
</organism>
<evidence type="ECO:0000259" key="1">
    <source>
        <dbReference type="Pfam" id="PF00561"/>
    </source>
</evidence>
<protein>
    <submittedName>
        <fullName evidence="2">Pimeloyl-ACP methyl ester carboxylesterase</fullName>
    </submittedName>
</protein>
<dbReference type="SUPFAM" id="SSF53474">
    <property type="entry name" value="alpha/beta-Hydrolases"/>
    <property type="match status" value="1"/>
</dbReference>
<dbReference type="GO" id="GO:0003824">
    <property type="term" value="F:catalytic activity"/>
    <property type="evidence" value="ECO:0007669"/>
    <property type="project" value="UniProtKB-ARBA"/>
</dbReference>
<evidence type="ECO:0000313" key="2">
    <source>
        <dbReference type="EMBL" id="SOE63772.1"/>
    </source>
</evidence>
<dbReference type="AlphaFoldDB" id="A0A2C8ZGK5"/>
<proteinExistence type="predicted"/>
<dbReference type="PANTHER" id="PTHR43139:SF52">
    <property type="entry name" value="SI:DKEY-122A22.2"/>
    <property type="match status" value="1"/>
</dbReference>